<accession>A0A3L8T0T2</accession>
<dbReference type="Proteomes" id="UP000276834">
    <property type="component" value="Unassembled WGS sequence"/>
</dbReference>
<keyword evidence="2" id="KW-1185">Reference proteome</keyword>
<organism evidence="1 2">
    <name type="scientific">Chloebia gouldiae</name>
    <name type="common">Gouldian finch</name>
    <name type="synonym">Erythrura gouldiae</name>
    <dbReference type="NCBI Taxonomy" id="44316"/>
    <lineage>
        <taxon>Eukaryota</taxon>
        <taxon>Metazoa</taxon>
        <taxon>Chordata</taxon>
        <taxon>Craniata</taxon>
        <taxon>Vertebrata</taxon>
        <taxon>Euteleostomi</taxon>
        <taxon>Archelosauria</taxon>
        <taxon>Archosauria</taxon>
        <taxon>Dinosauria</taxon>
        <taxon>Saurischia</taxon>
        <taxon>Theropoda</taxon>
        <taxon>Coelurosauria</taxon>
        <taxon>Aves</taxon>
        <taxon>Neognathae</taxon>
        <taxon>Neoaves</taxon>
        <taxon>Telluraves</taxon>
        <taxon>Australaves</taxon>
        <taxon>Passeriformes</taxon>
        <taxon>Passeroidea</taxon>
        <taxon>Passeridae</taxon>
        <taxon>Chloebia</taxon>
    </lineage>
</organism>
<dbReference type="AlphaFoldDB" id="A0A3L8T0T2"/>
<gene>
    <name evidence="1" type="ORF">DV515_00000103</name>
</gene>
<proteinExistence type="predicted"/>
<reference evidence="1 2" key="1">
    <citation type="journal article" date="2018" name="Proc. R. Soc. B">
        <title>A non-coding region near Follistatin controls head colour polymorphism in the Gouldian finch.</title>
        <authorList>
            <person name="Toomey M.B."/>
            <person name="Marques C.I."/>
            <person name="Andrade P."/>
            <person name="Araujo P.M."/>
            <person name="Sabatino S."/>
            <person name="Gazda M.A."/>
            <person name="Afonso S."/>
            <person name="Lopes R.J."/>
            <person name="Corbo J.C."/>
            <person name="Carneiro M."/>
        </authorList>
    </citation>
    <scope>NUCLEOTIDE SEQUENCE [LARGE SCALE GENOMIC DNA]</scope>
    <source>
        <strain evidence="1">Red01</strain>
        <tissue evidence="1">Muscle</tissue>
    </source>
</reference>
<name>A0A3L8T0T2_CHLGU</name>
<protein>
    <submittedName>
        <fullName evidence="1">Uncharacterized protein</fullName>
    </submittedName>
</protein>
<evidence type="ECO:0000313" key="2">
    <source>
        <dbReference type="Proteomes" id="UP000276834"/>
    </source>
</evidence>
<comment type="caution">
    <text evidence="1">The sequence shown here is derived from an EMBL/GenBank/DDBJ whole genome shotgun (WGS) entry which is preliminary data.</text>
</comment>
<evidence type="ECO:0000313" key="1">
    <source>
        <dbReference type="EMBL" id="RLW13248.1"/>
    </source>
</evidence>
<sequence>MRRLQDRNKMKFLVLNVLATAERMEAVRLGVTHLRTTPIPPAPAYKEVQTTAPVSSSPSSL</sequence>
<dbReference type="EMBL" id="QUSF01000001">
    <property type="protein sequence ID" value="RLW13248.1"/>
    <property type="molecule type" value="Genomic_DNA"/>
</dbReference>